<gene>
    <name evidence="2" type="ORF">Sradi_6898900</name>
</gene>
<name>A0AAW2JI56_SESRA</name>
<dbReference type="AlphaFoldDB" id="A0AAW2JI56"/>
<accession>A0AAW2JI56</accession>
<reference evidence="2" key="2">
    <citation type="journal article" date="2024" name="Plant">
        <title>Genomic evolution and insights into agronomic trait innovations of Sesamum species.</title>
        <authorList>
            <person name="Miao H."/>
            <person name="Wang L."/>
            <person name="Qu L."/>
            <person name="Liu H."/>
            <person name="Sun Y."/>
            <person name="Le M."/>
            <person name="Wang Q."/>
            <person name="Wei S."/>
            <person name="Zheng Y."/>
            <person name="Lin W."/>
            <person name="Duan Y."/>
            <person name="Cao H."/>
            <person name="Xiong S."/>
            <person name="Wang X."/>
            <person name="Wei L."/>
            <person name="Li C."/>
            <person name="Ma Q."/>
            <person name="Ju M."/>
            <person name="Zhao R."/>
            <person name="Li G."/>
            <person name="Mu C."/>
            <person name="Tian Q."/>
            <person name="Mei H."/>
            <person name="Zhang T."/>
            <person name="Gao T."/>
            <person name="Zhang H."/>
        </authorList>
    </citation>
    <scope>NUCLEOTIDE SEQUENCE</scope>
    <source>
        <strain evidence="2">G02</strain>
    </source>
</reference>
<sequence length="108" mass="11485">MEENSLLPLSHISHTTLSHNTPRTHTTPETHTHNPNHAAADGDVSGAVPPPNGDDQTCDAPSGLNPTDFNLGEFLALANRVVDVGDVESVAALADLKRRWVENLGMEG</sequence>
<protein>
    <submittedName>
        <fullName evidence="2">Uncharacterized protein</fullName>
    </submittedName>
</protein>
<proteinExistence type="predicted"/>
<reference evidence="2" key="1">
    <citation type="submission" date="2020-06" db="EMBL/GenBank/DDBJ databases">
        <authorList>
            <person name="Li T."/>
            <person name="Hu X."/>
            <person name="Zhang T."/>
            <person name="Song X."/>
            <person name="Zhang H."/>
            <person name="Dai N."/>
            <person name="Sheng W."/>
            <person name="Hou X."/>
            <person name="Wei L."/>
        </authorList>
    </citation>
    <scope>NUCLEOTIDE SEQUENCE</scope>
    <source>
        <strain evidence="2">G02</strain>
        <tissue evidence="2">Leaf</tissue>
    </source>
</reference>
<evidence type="ECO:0000313" key="2">
    <source>
        <dbReference type="EMBL" id="KAL0294209.1"/>
    </source>
</evidence>
<evidence type="ECO:0000256" key="1">
    <source>
        <dbReference type="SAM" id="MobiDB-lite"/>
    </source>
</evidence>
<feature type="region of interest" description="Disordered" evidence="1">
    <location>
        <begin position="1"/>
        <end position="65"/>
    </location>
</feature>
<dbReference type="EMBL" id="JACGWJ010000209">
    <property type="protein sequence ID" value="KAL0294209.1"/>
    <property type="molecule type" value="Genomic_DNA"/>
</dbReference>
<organism evidence="2">
    <name type="scientific">Sesamum radiatum</name>
    <name type="common">Black benniseed</name>
    <dbReference type="NCBI Taxonomy" id="300843"/>
    <lineage>
        <taxon>Eukaryota</taxon>
        <taxon>Viridiplantae</taxon>
        <taxon>Streptophyta</taxon>
        <taxon>Embryophyta</taxon>
        <taxon>Tracheophyta</taxon>
        <taxon>Spermatophyta</taxon>
        <taxon>Magnoliopsida</taxon>
        <taxon>eudicotyledons</taxon>
        <taxon>Gunneridae</taxon>
        <taxon>Pentapetalae</taxon>
        <taxon>asterids</taxon>
        <taxon>lamiids</taxon>
        <taxon>Lamiales</taxon>
        <taxon>Pedaliaceae</taxon>
        <taxon>Sesamum</taxon>
    </lineage>
</organism>
<comment type="caution">
    <text evidence="2">The sequence shown here is derived from an EMBL/GenBank/DDBJ whole genome shotgun (WGS) entry which is preliminary data.</text>
</comment>